<feature type="non-terminal residue" evidence="1">
    <location>
        <position position="375"/>
    </location>
</feature>
<dbReference type="Proteomes" id="UP000789920">
    <property type="component" value="Unassembled WGS sequence"/>
</dbReference>
<protein>
    <submittedName>
        <fullName evidence="1">25357_t:CDS:1</fullName>
    </submittedName>
</protein>
<proteinExistence type="predicted"/>
<reference evidence="1" key="1">
    <citation type="submission" date="2021-06" db="EMBL/GenBank/DDBJ databases">
        <authorList>
            <person name="Kallberg Y."/>
            <person name="Tangrot J."/>
            <person name="Rosling A."/>
        </authorList>
    </citation>
    <scope>NUCLEOTIDE SEQUENCE</scope>
    <source>
        <strain evidence="1">MA461A</strain>
    </source>
</reference>
<organism evidence="1 2">
    <name type="scientific">Racocetra persica</name>
    <dbReference type="NCBI Taxonomy" id="160502"/>
    <lineage>
        <taxon>Eukaryota</taxon>
        <taxon>Fungi</taxon>
        <taxon>Fungi incertae sedis</taxon>
        <taxon>Mucoromycota</taxon>
        <taxon>Glomeromycotina</taxon>
        <taxon>Glomeromycetes</taxon>
        <taxon>Diversisporales</taxon>
        <taxon>Gigasporaceae</taxon>
        <taxon>Racocetra</taxon>
    </lineage>
</organism>
<comment type="caution">
    <text evidence="1">The sequence shown here is derived from an EMBL/GenBank/DDBJ whole genome shotgun (WGS) entry which is preliminary data.</text>
</comment>
<sequence length="375" mass="42993">MIGSENDFCDLSQDWFIIKANLNETLQEAHIPSLRFFQDVARCPRKTEDLSPEEDQWIRLAYIGGLTWAEPYEGIATELDFNEYYLHILAYRSTCWPIGGQPASQKYTRTFYYNPAGYYTHHDIQMAIDLGLHIELSSESPNALIFGPNQLMRGDEIFYQWASYLTEIKHEGGQADRRRPGPHRCMAPFILAKGRKTVSEKIRSLGDRIKHVHTDGFILSEWTNFEEIILTTSTKLKESTICYVTAMPNEIFERIFQYHSINREKISISRVKFTNALSKNTKPKSCEQVLSLKFIGTINIGPDVYISEVCKACANLQQLSFENCGSRIINNKNLEALLVECPNLKSLAIRGSRRLSPRILTKIPKLTPNLETIEI</sequence>
<evidence type="ECO:0000313" key="1">
    <source>
        <dbReference type="EMBL" id="CAG8684807.1"/>
    </source>
</evidence>
<dbReference type="EMBL" id="CAJVQC010017447">
    <property type="protein sequence ID" value="CAG8684807.1"/>
    <property type="molecule type" value="Genomic_DNA"/>
</dbReference>
<evidence type="ECO:0000313" key="2">
    <source>
        <dbReference type="Proteomes" id="UP000789920"/>
    </source>
</evidence>
<name>A0ACA9P2C4_9GLOM</name>
<keyword evidence="2" id="KW-1185">Reference proteome</keyword>
<gene>
    <name evidence="1" type="ORF">RPERSI_LOCUS9289</name>
</gene>
<accession>A0ACA9P2C4</accession>